<dbReference type="Gene3D" id="3.40.50.10330">
    <property type="entry name" value="Probable inorganic polyphosphate/atp-NAD kinase, domain 1"/>
    <property type="match status" value="1"/>
</dbReference>
<evidence type="ECO:0000256" key="3">
    <source>
        <dbReference type="ARBA" id="ARBA00022777"/>
    </source>
</evidence>
<dbReference type="AlphaFoldDB" id="A0A317E162"/>
<dbReference type="InterPro" id="IPR017438">
    <property type="entry name" value="ATP-NAD_kinase_N"/>
</dbReference>
<accession>A0A317E162</accession>
<dbReference type="PROSITE" id="PS50146">
    <property type="entry name" value="DAGK"/>
    <property type="match status" value="1"/>
</dbReference>
<dbReference type="GO" id="GO:0005524">
    <property type="term" value="F:ATP binding"/>
    <property type="evidence" value="ECO:0007669"/>
    <property type="project" value="UniProtKB-KW"/>
</dbReference>
<dbReference type="RefSeq" id="WP_109907172.1">
    <property type="nucleotide sequence ID" value="NZ_QGLE01000010.1"/>
</dbReference>
<dbReference type="Pfam" id="PF00781">
    <property type="entry name" value="DAGK_cat"/>
    <property type="match status" value="1"/>
</dbReference>
<feature type="domain" description="DAGKc" evidence="5">
    <location>
        <begin position="1"/>
        <end position="130"/>
    </location>
</feature>
<evidence type="ECO:0000256" key="4">
    <source>
        <dbReference type="ARBA" id="ARBA00022840"/>
    </source>
</evidence>
<dbReference type="InterPro" id="IPR050187">
    <property type="entry name" value="Lipid_Phosphate_FormReg"/>
</dbReference>
<evidence type="ECO:0000313" key="7">
    <source>
        <dbReference type="Proteomes" id="UP000245461"/>
    </source>
</evidence>
<sequence>MRITVVMNEKAGTLAGSDAGAVANGVRTAFAHAGHTVNIVLTKPQTMMGALRRVFTTPPDAVVVGGGDGTLNAALNLMGRAPVALGVLPLGTMNLTARDLGLPPDPVDAAKALARGDIAAIDVATVGDLRFLHAAVLGFYPWMVLDRERARRRKGLAKWPAMIRAGWRALFRRHELEVEVLLDTDTGETARITTPLLVVANNRFIDGAGPVPSRASLADGELAVYVAETRGPLSLLRLAFAVAAGHWETAPGIHFAACRSLTVATKRRRLRLAIDGELTHMVPPLQFRLQHRRLDMIMPAGERRPAR</sequence>
<proteinExistence type="predicted"/>
<dbReference type="OrthoDB" id="142078at2"/>
<dbReference type="InterPro" id="IPR016064">
    <property type="entry name" value="NAD/diacylglycerol_kinase_sf"/>
</dbReference>
<reference evidence="6 7" key="1">
    <citation type="submission" date="2018-05" db="EMBL/GenBank/DDBJ databases">
        <title>Zavarzinia sp. HR-AS.</title>
        <authorList>
            <person name="Lee Y."/>
            <person name="Jeon C.O."/>
        </authorList>
    </citation>
    <scope>NUCLEOTIDE SEQUENCE [LARGE SCALE GENOMIC DNA]</scope>
    <source>
        <strain evidence="6 7">HR-AS</strain>
    </source>
</reference>
<keyword evidence="1" id="KW-0808">Transferase</keyword>
<protein>
    <submittedName>
        <fullName evidence="6">Diacylglycerol kinase</fullName>
    </submittedName>
</protein>
<organism evidence="6 7">
    <name type="scientific">Zavarzinia aquatilis</name>
    <dbReference type="NCBI Taxonomy" id="2211142"/>
    <lineage>
        <taxon>Bacteria</taxon>
        <taxon>Pseudomonadati</taxon>
        <taxon>Pseudomonadota</taxon>
        <taxon>Alphaproteobacteria</taxon>
        <taxon>Rhodospirillales</taxon>
        <taxon>Zavarziniaceae</taxon>
        <taxon>Zavarzinia</taxon>
    </lineage>
</organism>
<keyword evidence="4" id="KW-0067">ATP-binding</keyword>
<dbReference type="SUPFAM" id="SSF111331">
    <property type="entry name" value="NAD kinase/diacylglycerol kinase-like"/>
    <property type="match status" value="1"/>
</dbReference>
<dbReference type="GO" id="GO:0016301">
    <property type="term" value="F:kinase activity"/>
    <property type="evidence" value="ECO:0007669"/>
    <property type="project" value="UniProtKB-KW"/>
</dbReference>
<evidence type="ECO:0000256" key="1">
    <source>
        <dbReference type="ARBA" id="ARBA00022679"/>
    </source>
</evidence>
<dbReference type="PANTHER" id="PTHR12358:SF54">
    <property type="entry name" value="SPHINGOSINE KINASE RELATED PROTEIN"/>
    <property type="match status" value="1"/>
</dbReference>
<evidence type="ECO:0000259" key="5">
    <source>
        <dbReference type="PROSITE" id="PS50146"/>
    </source>
</evidence>
<dbReference type="Proteomes" id="UP000245461">
    <property type="component" value="Unassembled WGS sequence"/>
</dbReference>
<dbReference type="Gene3D" id="2.60.200.40">
    <property type="match status" value="1"/>
</dbReference>
<dbReference type="InterPro" id="IPR001206">
    <property type="entry name" value="Diacylglycerol_kinase_cat_dom"/>
</dbReference>
<name>A0A317E162_9PROT</name>
<evidence type="ECO:0000313" key="6">
    <source>
        <dbReference type="EMBL" id="PWR20174.1"/>
    </source>
</evidence>
<gene>
    <name evidence="6" type="ORF">DKG74_15945</name>
</gene>
<keyword evidence="2" id="KW-0547">Nucleotide-binding</keyword>
<dbReference type="InterPro" id="IPR045540">
    <property type="entry name" value="YegS/DAGK_C"/>
</dbReference>
<dbReference type="PANTHER" id="PTHR12358">
    <property type="entry name" value="SPHINGOSINE KINASE"/>
    <property type="match status" value="1"/>
</dbReference>
<keyword evidence="7" id="KW-1185">Reference proteome</keyword>
<dbReference type="SMART" id="SM00046">
    <property type="entry name" value="DAGKc"/>
    <property type="match status" value="1"/>
</dbReference>
<keyword evidence="3 6" id="KW-0418">Kinase</keyword>
<dbReference type="EMBL" id="QGLE01000010">
    <property type="protein sequence ID" value="PWR20174.1"/>
    <property type="molecule type" value="Genomic_DNA"/>
</dbReference>
<dbReference type="Pfam" id="PF19279">
    <property type="entry name" value="YegS_C"/>
    <property type="match status" value="1"/>
</dbReference>
<evidence type="ECO:0000256" key="2">
    <source>
        <dbReference type="ARBA" id="ARBA00022741"/>
    </source>
</evidence>
<comment type="caution">
    <text evidence="6">The sequence shown here is derived from an EMBL/GenBank/DDBJ whole genome shotgun (WGS) entry which is preliminary data.</text>
</comment>